<dbReference type="AlphaFoldDB" id="A0A101MQS3"/>
<keyword evidence="2" id="KW-1185">Reference proteome</keyword>
<sequence>MPGIKLAEPVCIKYTSVQNFLAVVNQHYDQLRQHNTENQLLEFSGVSHADFTLLSEDSTRPCKSAKFHYLPNSQILRVKIMPGWDHEILIALLRDLIESQLRSMNVKHEVMTLGSPKNVFGSWVKEPDLCWSLKTSCSQSRCIVEIGTSETARQLSVDAHGWLESPHSSAKAVITVAFKYIDAEKALNPLTISVWEPVDRISSVDTRRSLLTTARTAALDVWNVAGTLAVTGFRVVKDEEDIQMTTNEIRLPFDLFIGRPASNEGERDIVLTEVMVVGLVRELLECRRHILRPGRRIKESNV</sequence>
<dbReference type="Proteomes" id="UP000055045">
    <property type="component" value="Unassembled WGS sequence"/>
</dbReference>
<accession>A0A101MQS3</accession>
<proteinExistence type="predicted"/>
<reference evidence="1 2" key="1">
    <citation type="submission" date="2015-10" db="EMBL/GenBank/DDBJ databases">
        <title>Genome sequencing of Penicillium freii.</title>
        <authorList>
            <person name="Nguyen H.D."/>
            <person name="Visagie C.M."/>
            <person name="Seifert K.A."/>
        </authorList>
    </citation>
    <scope>NUCLEOTIDE SEQUENCE [LARGE SCALE GENOMIC DNA]</scope>
    <source>
        <strain evidence="1 2">DAOM 242723</strain>
    </source>
</reference>
<comment type="caution">
    <text evidence="1">The sequence shown here is derived from an EMBL/GenBank/DDBJ whole genome shotgun (WGS) entry which is preliminary data.</text>
</comment>
<dbReference type="EMBL" id="LLXE01000036">
    <property type="protein sequence ID" value="KUM64974.1"/>
    <property type="molecule type" value="Genomic_DNA"/>
</dbReference>
<evidence type="ECO:0000313" key="1">
    <source>
        <dbReference type="EMBL" id="KUM64974.1"/>
    </source>
</evidence>
<gene>
    <name evidence="1" type="ORF">ACN42_g2085</name>
</gene>
<evidence type="ECO:0000313" key="2">
    <source>
        <dbReference type="Proteomes" id="UP000055045"/>
    </source>
</evidence>
<organism evidence="1 2">
    <name type="scientific">Penicillium freii</name>
    <dbReference type="NCBI Taxonomy" id="48697"/>
    <lineage>
        <taxon>Eukaryota</taxon>
        <taxon>Fungi</taxon>
        <taxon>Dikarya</taxon>
        <taxon>Ascomycota</taxon>
        <taxon>Pezizomycotina</taxon>
        <taxon>Eurotiomycetes</taxon>
        <taxon>Eurotiomycetidae</taxon>
        <taxon>Eurotiales</taxon>
        <taxon>Aspergillaceae</taxon>
        <taxon>Penicillium</taxon>
    </lineage>
</organism>
<name>A0A101MQS3_PENFR</name>
<protein>
    <submittedName>
        <fullName evidence="1">Uncharacterized protein</fullName>
    </submittedName>
</protein>